<proteinExistence type="predicted"/>
<dbReference type="Pfam" id="PF12840">
    <property type="entry name" value="HTH_20"/>
    <property type="match status" value="1"/>
</dbReference>
<dbReference type="CDD" id="cd00090">
    <property type="entry name" value="HTH_ARSR"/>
    <property type="match status" value="1"/>
</dbReference>
<sequence length="126" mass="14126">MVEYKNDRLDAVFHALSDPTRRAMLQDLSAGERLVGELAAPFSISLAAASKHIKVLEGAGLVRREVRGRAHVCRLDAEPMHAGMEWMRHYEAFWRQRIDVLEALLLADDAAKGVDAQATTETEEKR</sequence>
<dbReference type="InterPro" id="IPR036388">
    <property type="entry name" value="WH-like_DNA-bd_sf"/>
</dbReference>
<dbReference type="AlphaFoldDB" id="A0A7Y6Q5A7"/>
<gene>
    <name evidence="2" type="ORF">HT585_10855</name>
</gene>
<name>A0A7Y6Q5A7_9HYPH</name>
<comment type="caution">
    <text evidence="2">The sequence shown here is derived from an EMBL/GenBank/DDBJ whole genome shotgun (WGS) entry which is preliminary data.</text>
</comment>
<dbReference type="PROSITE" id="PS50987">
    <property type="entry name" value="HTH_ARSR_2"/>
    <property type="match status" value="1"/>
</dbReference>
<evidence type="ECO:0000313" key="3">
    <source>
        <dbReference type="Proteomes" id="UP000520198"/>
    </source>
</evidence>
<dbReference type="EMBL" id="JABWDU010000002">
    <property type="protein sequence ID" value="NVD39357.1"/>
    <property type="molecule type" value="Genomic_DNA"/>
</dbReference>
<dbReference type="Gene3D" id="1.10.10.10">
    <property type="entry name" value="Winged helix-like DNA-binding domain superfamily/Winged helix DNA-binding domain"/>
    <property type="match status" value="1"/>
</dbReference>
<keyword evidence="3" id="KW-1185">Reference proteome</keyword>
<dbReference type="GO" id="GO:0003700">
    <property type="term" value="F:DNA-binding transcription factor activity"/>
    <property type="evidence" value="ECO:0007669"/>
    <property type="project" value="InterPro"/>
</dbReference>
<dbReference type="SUPFAM" id="SSF46785">
    <property type="entry name" value="Winged helix' DNA-binding domain"/>
    <property type="match status" value="1"/>
</dbReference>
<organism evidence="2 3">
    <name type="scientific">Ensifer oleiphilus</name>
    <dbReference type="NCBI Taxonomy" id="2742698"/>
    <lineage>
        <taxon>Bacteria</taxon>
        <taxon>Pseudomonadati</taxon>
        <taxon>Pseudomonadota</taxon>
        <taxon>Alphaproteobacteria</taxon>
        <taxon>Hyphomicrobiales</taxon>
        <taxon>Rhizobiaceae</taxon>
        <taxon>Sinorhizobium/Ensifer group</taxon>
        <taxon>Ensifer</taxon>
    </lineage>
</organism>
<dbReference type="SMART" id="SM00418">
    <property type="entry name" value="HTH_ARSR"/>
    <property type="match status" value="1"/>
</dbReference>
<feature type="domain" description="HTH arsR-type" evidence="1">
    <location>
        <begin position="1"/>
        <end position="95"/>
    </location>
</feature>
<dbReference type="PANTHER" id="PTHR38600">
    <property type="entry name" value="TRANSCRIPTIONAL REGULATORY PROTEIN"/>
    <property type="match status" value="1"/>
</dbReference>
<dbReference type="PANTHER" id="PTHR38600:SF2">
    <property type="entry name" value="SLL0088 PROTEIN"/>
    <property type="match status" value="1"/>
</dbReference>
<dbReference type="InterPro" id="IPR001845">
    <property type="entry name" value="HTH_ArsR_DNA-bd_dom"/>
</dbReference>
<dbReference type="Proteomes" id="UP000520198">
    <property type="component" value="Unassembled WGS sequence"/>
</dbReference>
<dbReference type="PRINTS" id="PR00778">
    <property type="entry name" value="HTHARSR"/>
</dbReference>
<dbReference type="InterPro" id="IPR011991">
    <property type="entry name" value="ArsR-like_HTH"/>
</dbReference>
<evidence type="ECO:0000313" key="2">
    <source>
        <dbReference type="EMBL" id="NVD39357.1"/>
    </source>
</evidence>
<dbReference type="InterPro" id="IPR036390">
    <property type="entry name" value="WH_DNA-bd_sf"/>
</dbReference>
<dbReference type="NCBIfam" id="NF033788">
    <property type="entry name" value="HTH_metalloreg"/>
    <property type="match status" value="1"/>
</dbReference>
<dbReference type="RefSeq" id="WP_176352905.1">
    <property type="nucleotide sequence ID" value="NZ_JABWDU010000002.1"/>
</dbReference>
<protein>
    <submittedName>
        <fullName evidence="2">Helix-turn-helix transcriptional regulator</fullName>
    </submittedName>
</protein>
<reference evidence="2 3" key="1">
    <citation type="submission" date="2020-06" db="EMBL/GenBank/DDBJ databases">
        <authorList>
            <person name="Grouzdev D.S."/>
        </authorList>
    </citation>
    <scope>NUCLEOTIDE SEQUENCE [LARGE SCALE GENOMIC DNA]</scope>
    <source>
        <strain evidence="2 3">HO-A22</strain>
    </source>
</reference>
<evidence type="ECO:0000259" key="1">
    <source>
        <dbReference type="PROSITE" id="PS50987"/>
    </source>
</evidence>
<accession>A0A7Y6Q5A7</accession>